<organism evidence="2 3">
    <name type="scientific">Pseudoneurospora amorphoporcata</name>
    <dbReference type="NCBI Taxonomy" id="241081"/>
    <lineage>
        <taxon>Eukaryota</taxon>
        <taxon>Fungi</taxon>
        <taxon>Dikarya</taxon>
        <taxon>Ascomycota</taxon>
        <taxon>Pezizomycotina</taxon>
        <taxon>Sordariomycetes</taxon>
        <taxon>Sordariomycetidae</taxon>
        <taxon>Sordariales</taxon>
        <taxon>Sordariaceae</taxon>
        <taxon>Pseudoneurospora</taxon>
    </lineage>
</organism>
<evidence type="ECO:0000313" key="2">
    <source>
        <dbReference type="EMBL" id="KAK3954285.1"/>
    </source>
</evidence>
<feature type="region of interest" description="Disordered" evidence="1">
    <location>
        <begin position="483"/>
        <end position="509"/>
    </location>
</feature>
<feature type="region of interest" description="Disordered" evidence="1">
    <location>
        <begin position="207"/>
        <end position="278"/>
    </location>
</feature>
<dbReference type="EMBL" id="MU859092">
    <property type="protein sequence ID" value="KAK3954285.1"/>
    <property type="molecule type" value="Genomic_DNA"/>
</dbReference>
<dbReference type="AlphaFoldDB" id="A0AAN6NYI6"/>
<dbReference type="PANTHER" id="PTHR16469:SF27">
    <property type="entry name" value="UBIQUITIN-ASSOCIATED AND SH3 DOMAIN-CONTAINING BA-RELATED"/>
    <property type="match status" value="1"/>
</dbReference>
<gene>
    <name evidence="2" type="ORF">QBC32DRAFT_92878</name>
</gene>
<reference evidence="2" key="1">
    <citation type="journal article" date="2023" name="Mol. Phylogenet. Evol.">
        <title>Genome-scale phylogeny and comparative genomics of the fungal order Sordariales.</title>
        <authorList>
            <person name="Hensen N."/>
            <person name="Bonometti L."/>
            <person name="Westerberg I."/>
            <person name="Brannstrom I.O."/>
            <person name="Guillou S."/>
            <person name="Cros-Aarteil S."/>
            <person name="Calhoun S."/>
            <person name="Haridas S."/>
            <person name="Kuo A."/>
            <person name="Mondo S."/>
            <person name="Pangilinan J."/>
            <person name="Riley R."/>
            <person name="LaButti K."/>
            <person name="Andreopoulos B."/>
            <person name="Lipzen A."/>
            <person name="Chen C."/>
            <person name="Yan M."/>
            <person name="Daum C."/>
            <person name="Ng V."/>
            <person name="Clum A."/>
            <person name="Steindorff A."/>
            <person name="Ohm R.A."/>
            <person name="Martin F."/>
            <person name="Silar P."/>
            <person name="Natvig D.O."/>
            <person name="Lalanne C."/>
            <person name="Gautier V."/>
            <person name="Ament-Velasquez S.L."/>
            <person name="Kruys A."/>
            <person name="Hutchinson M.I."/>
            <person name="Powell A.J."/>
            <person name="Barry K."/>
            <person name="Miller A.N."/>
            <person name="Grigoriev I.V."/>
            <person name="Debuchy R."/>
            <person name="Gladieux P."/>
            <person name="Hiltunen Thoren M."/>
            <person name="Johannesson H."/>
        </authorList>
    </citation>
    <scope>NUCLEOTIDE SEQUENCE</scope>
    <source>
        <strain evidence="2">CBS 626.80</strain>
    </source>
</reference>
<dbReference type="PANTHER" id="PTHR16469">
    <property type="entry name" value="UBIQUITIN-ASSOCIATED AND SH3 DOMAIN-CONTAINING BA-RELATED"/>
    <property type="match status" value="1"/>
</dbReference>
<feature type="compositionally biased region" description="Polar residues" evidence="1">
    <location>
        <begin position="611"/>
        <end position="623"/>
    </location>
</feature>
<dbReference type="InterPro" id="IPR029033">
    <property type="entry name" value="His_PPase_superfam"/>
</dbReference>
<evidence type="ECO:0000256" key="1">
    <source>
        <dbReference type="SAM" id="MobiDB-lite"/>
    </source>
</evidence>
<feature type="region of interest" description="Disordered" evidence="1">
    <location>
        <begin position="570"/>
        <end position="623"/>
    </location>
</feature>
<feature type="compositionally biased region" description="Polar residues" evidence="1">
    <location>
        <begin position="268"/>
        <end position="277"/>
    </location>
</feature>
<dbReference type="CDD" id="cd07040">
    <property type="entry name" value="HP"/>
    <property type="match status" value="1"/>
</dbReference>
<feature type="compositionally biased region" description="Low complexity" evidence="1">
    <location>
        <begin position="255"/>
        <end position="267"/>
    </location>
</feature>
<protein>
    <recommendedName>
        <fullName evidence="4">Phosphoglycerate mutase</fullName>
    </recommendedName>
</protein>
<dbReference type="Proteomes" id="UP001303222">
    <property type="component" value="Unassembled WGS sequence"/>
</dbReference>
<dbReference type="Gene3D" id="3.40.50.1240">
    <property type="entry name" value="Phosphoglycerate mutase-like"/>
    <property type="match status" value="2"/>
</dbReference>
<feature type="region of interest" description="Disordered" evidence="1">
    <location>
        <begin position="523"/>
        <end position="553"/>
    </location>
</feature>
<feature type="compositionally biased region" description="Low complexity" evidence="1">
    <location>
        <begin position="207"/>
        <end position="216"/>
    </location>
</feature>
<comment type="caution">
    <text evidence="2">The sequence shown here is derived from an EMBL/GenBank/DDBJ whole genome shotgun (WGS) entry which is preliminary data.</text>
</comment>
<proteinExistence type="predicted"/>
<feature type="region of interest" description="Disordered" evidence="1">
    <location>
        <begin position="111"/>
        <end position="148"/>
    </location>
</feature>
<feature type="compositionally biased region" description="Low complexity" evidence="1">
    <location>
        <begin position="494"/>
        <end position="505"/>
    </location>
</feature>
<name>A0AAN6NYI6_9PEZI</name>
<reference evidence="2" key="2">
    <citation type="submission" date="2023-06" db="EMBL/GenBank/DDBJ databases">
        <authorList>
            <consortium name="Lawrence Berkeley National Laboratory"/>
            <person name="Mondo S.J."/>
            <person name="Hensen N."/>
            <person name="Bonometti L."/>
            <person name="Westerberg I."/>
            <person name="Brannstrom I.O."/>
            <person name="Guillou S."/>
            <person name="Cros-Aarteil S."/>
            <person name="Calhoun S."/>
            <person name="Haridas S."/>
            <person name="Kuo A."/>
            <person name="Pangilinan J."/>
            <person name="Riley R."/>
            <person name="Labutti K."/>
            <person name="Andreopoulos B."/>
            <person name="Lipzen A."/>
            <person name="Chen C."/>
            <person name="Yanf M."/>
            <person name="Daum C."/>
            <person name="Ng V."/>
            <person name="Clum A."/>
            <person name="Steindorff A."/>
            <person name="Ohm R."/>
            <person name="Martin F."/>
            <person name="Silar P."/>
            <person name="Natvig D."/>
            <person name="Lalanne C."/>
            <person name="Gautier V."/>
            <person name="Ament-Velasquez S.L."/>
            <person name="Kruys A."/>
            <person name="Hutchinson M.I."/>
            <person name="Powell A.J."/>
            <person name="Barry K."/>
            <person name="Miller A.N."/>
            <person name="Grigoriev I.V."/>
            <person name="Debuchy R."/>
            <person name="Gladieux P."/>
            <person name="Thoren M.H."/>
            <person name="Johannesson H."/>
        </authorList>
    </citation>
    <scope>NUCLEOTIDE SEQUENCE</scope>
    <source>
        <strain evidence="2">CBS 626.80</strain>
    </source>
</reference>
<sequence length="623" mass="67004">MGKPPAYLFVVRHGLRLDVADKNWHLTSSTPYDPPLTYSGWNQAKNLGARIANIIRERVKKDETAGSAAAQTDPTAKPKRKRYEVVIHSSPFLRCIQTSVAISAGLAQDSTPFGPSTSGDNKELSGSFAHGHRARPSTASDSGTGPAPLKIVQGPVIRKCVLRLDAFLGEWLSPSYYELISPPPESVIMLASAKADLLRREDYSSYPNSNSYNHSNLQGQLWSPSTQRPLSPTISSVDPLEKDDLSSVASSLPRSDSVSSQSTCQSQPDSTVQSATQPFPAMGYVPPVPQYAVKNNNTVPPGFVAHARDACCDIDYQWDSMRAPLNWGDGGSFPEEWASMHRRFGEGIQMLVDWYSTAEHPAKMVTKTVSRFGRPVQAQESEDSDDVETESVVILVSHGAGCNALIGAITHQPVLADVAMASLTMAVRKPDQELHESIQRCQKEKTPIHHYYDLKLFANTDHLRTPGQAPNLSRSTSISVASVATARNRHTHSHSLSTSSTSSTSNFSYQDIVGGRGGVSNDLLSASRRGSSGSSTTPRFVFGTSSASNGSGGGITVGSGVSSFGLSKPSNLSTGLGRKPSMGLWSPTSLRNGTGFDDDDDDDNMVLNFGTPANDSKPSTMKW</sequence>
<feature type="compositionally biased region" description="Polar residues" evidence="1">
    <location>
        <begin position="217"/>
        <end position="236"/>
    </location>
</feature>
<keyword evidence="3" id="KW-1185">Reference proteome</keyword>
<accession>A0AAN6NYI6</accession>
<feature type="region of interest" description="Disordered" evidence="1">
    <location>
        <begin position="61"/>
        <end position="81"/>
    </location>
</feature>
<dbReference type="InterPro" id="IPR051710">
    <property type="entry name" value="Phosphatase_SH3-domain"/>
</dbReference>
<dbReference type="SUPFAM" id="SSF53254">
    <property type="entry name" value="Phosphoglycerate mutase-like"/>
    <property type="match status" value="1"/>
</dbReference>
<evidence type="ECO:0008006" key="4">
    <source>
        <dbReference type="Google" id="ProtNLM"/>
    </source>
</evidence>
<evidence type="ECO:0000313" key="3">
    <source>
        <dbReference type="Proteomes" id="UP001303222"/>
    </source>
</evidence>
<feature type="compositionally biased region" description="Low complexity" evidence="1">
    <location>
        <begin position="525"/>
        <end position="535"/>
    </location>
</feature>